<dbReference type="GO" id="GO:0009279">
    <property type="term" value="C:cell outer membrane"/>
    <property type="evidence" value="ECO:0007669"/>
    <property type="project" value="TreeGrafter"/>
</dbReference>
<dbReference type="RefSeq" id="WP_006706550.1">
    <property type="nucleotide sequence ID" value="NZ_CAWLMN010000343.1"/>
</dbReference>
<dbReference type="PANTHER" id="PTHR39576">
    <property type="entry name" value="ATTACHING AND EFFACING PROTEIN HOMOLOG-RELATED-RELATED"/>
    <property type="match status" value="1"/>
</dbReference>
<dbReference type="PATRIC" id="fig|1005043.3.peg.772"/>
<evidence type="ECO:0000256" key="1">
    <source>
        <dbReference type="ARBA" id="ARBA00010116"/>
    </source>
</evidence>
<dbReference type="EMBL" id="AGCA01000220">
    <property type="protein sequence ID" value="EGY29173.1"/>
    <property type="molecule type" value="Genomic_DNA"/>
</dbReference>
<protein>
    <recommendedName>
        <fullName evidence="2">Inverse autotransporter beta-domain domain-containing protein</fullName>
    </recommendedName>
</protein>
<evidence type="ECO:0000313" key="4">
    <source>
        <dbReference type="Proteomes" id="UP000004116"/>
    </source>
</evidence>
<dbReference type="Gene3D" id="2.40.160.160">
    <property type="entry name" value="Inverse autotransporter, beta-domain"/>
    <property type="match status" value="1"/>
</dbReference>
<comment type="caution">
    <text evidence="3">The sequence shown here is derived from an EMBL/GenBank/DDBJ whole genome shotgun (WGS) entry which is preliminary data.</text>
</comment>
<dbReference type="InterPro" id="IPR024519">
    <property type="entry name" value="IAT_beta"/>
</dbReference>
<feature type="domain" description="Inverse autotransporter beta-domain" evidence="2">
    <location>
        <begin position="29"/>
        <end position="297"/>
    </location>
</feature>
<dbReference type="Pfam" id="PF11924">
    <property type="entry name" value="IAT_beta"/>
    <property type="match status" value="1"/>
</dbReference>
<accession>G2GYL0</accession>
<evidence type="ECO:0000313" key="3">
    <source>
        <dbReference type="EMBL" id="EGY29173.1"/>
    </source>
</evidence>
<proteinExistence type="inferred from homology"/>
<dbReference type="AlphaFoldDB" id="G2GYL0"/>
<comment type="similarity">
    <text evidence="1">Belongs to the intimin/invasin family.</text>
</comment>
<dbReference type="InterPro" id="IPR051715">
    <property type="entry name" value="Intimin-Invasin_domain"/>
</dbReference>
<gene>
    <name evidence="3" type="ORF">Rin_00008710</name>
</gene>
<dbReference type="Proteomes" id="UP000004116">
    <property type="component" value="Unassembled WGS sequence"/>
</dbReference>
<name>G2GYL0_9ENTR</name>
<sequence length="342" mass="38644">MPNTTPNHEETDVQRWQGNFENLWGVMSSPDTNRAARDFATSQVTGMANRMAEDAVRDWLSHKGNARVSFSYPTKGSADVLIPAWNTPNHLIFGQAGVRLDKERNTWNAGLGWRYYPSKQWMLGVNSFYDYDKTGGNARWGAGVEARTDYLSLSANRYFRITDWHQSPLENMEDYYERPANGYDLRGKFWLPSFPKIGGELAYEKYFGKNVSTKGDASSPDALRDAPYTLTSTVNYTPFPLVTMSVGHKSGSVNETIAKLELNYQFGQPLNVQFDGENVKLMRSLAGSRYDFVDRNYNIVMQYRKQRLVSLTLPASLSGGSRSTIRITAVIVNVVVAQDVKY</sequence>
<dbReference type="PANTHER" id="PTHR39576:SF2">
    <property type="entry name" value="ATTACHING AND EFFACING PROTEIN HOMOLOG-RELATED"/>
    <property type="match status" value="1"/>
</dbReference>
<dbReference type="InterPro" id="IPR038177">
    <property type="entry name" value="IAT_beta_sf"/>
</dbReference>
<evidence type="ECO:0000259" key="2">
    <source>
        <dbReference type="Pfam" id="PF11924"/>
    </source>
</evidence>
<organism evidence="3 4">
    <name type="scientific">Candidatus Regiella insecticola 5.15</name>
    <dbReference type="NCBI Taxonomy" id="1005043"/>
    <lineage>
        <taxon>Bacteria</taxon>
        <taxon>Pseudomonadati</taxon>
        <taxon>Pseudomonadota</taxon>
        <taxon>Gammaproteobacteria</taxon>
        <taxon>Enterobacterales</taxon>
        <taxon>Enterobacteriaceae</taxon>
        <taxon>aphid secondary symbionts</taxon>
        <taxon>Candidatus Regiella</taxon>
    </lineage>
</organism>
<reference evidence="3 4" key="1">
    <citation type="journal article" date="2012" name="Genome Res.">
        <title>Genomic basis of endosymbiont-conferred protection against an insect parasitoid.</title>
        <authorList>
            <person name="Hansen A.K."/>
            <person name="Vorburger C."/>
            <person name="Moran N.A."/>
        </authorList>
    </citation>
    <scope>NUCLEOTIDE SEQUENCE [LARGE SCALE GENOMIC DNA]</scope>
    <source>
        <strain evidence="4">R5.15</strain>
    </source>
</reference>
<keyword evidence="4" id="KW-1185">Reference proteome</keyword>